<evidence type="ECO:0000313" key="2">
    <source>
        <dbReference type="Proteomes" id="UP000077266"/>
    </source>
</evidence>
<evidence type="ECO:0000313" key="1">
    <source>
        <dbReference type="EMBL" id="KZV79114.1"/>
    </source>
</evidence>
<reference evidence="1 2" key="1">
    <citation type="journal article" date="2016" name="Mol. Biol. Evol.">
        <title>Comparative Genomics of Early-Diverging Mushroom-Forming Fungi Provides Insights into the Origins of Lignocellulose Decay Capabilities.</title>
        <authorList>
            <person name="Nagy L.G."/>
            <person name="Riley R."/>
            <person name="Tritt A."/>
            <person name="Adam C."/>
            <person name="Daum C."/>
            <person name="Floudas D."/>
            <person name="Sun H."/>
            <person name="Yadav J.S."/>
            <person name="Pangilinan J."/>
            <person name="Larsson K.H."/>
            <person name="Matsuura K."/>
            <person name="Barry K."/>
            <person name="Labutti K."/>
            <person name="Kuo R."/>
            <person name="Ohm R.A."/>
            <person name="Bhattacharya S.S."/>
            <person name="Shirouzu T."/>
            <person name="Yoshinaga Y."/>
            <person name="Martin F.M."/>
            <person name="Grigoriev I.V."/>
            <person name="Hibbett D.S."/>
        </authorList>
    </citation>
    <scope>NUCLEOTIDE SEQUENCE [LARGE SCALE GENOMIC DNA]</scope>
    <source>
        <strain evidence="1 2">HHB12029</strain>
    </source>
</reference>
<gene>
    <name evidence="1" type="ORF">EXIGLDRAFT_481236</name>
</gene>
<proteinExistence type="predicted"/>
<dbReference type="Proteomes" id="UP000077266">
    <property type="component" value="Unassembled WGS sequence"/>
</dbReference>
<keyword evidence="2" id="KW-1185">Reference proteome</keyword>
<accession>A0A166NFW1</accession>
<dbReference type="InParanoid" id="A0A166NFW1"/>
<dbReference type="EMBL" id="KV426680">
    <property type="protein sequence ID" value="KZV79114.1"/>
    <property type="molecule type" value="Genomic_DNA"/>
</dbReference>
<protein>
    <submittedName>
        <fullName evidence="1">Uncharacterized protein</fullName>
    </submittedName>
</protein>
<sequence length="111" mass="11754">MREVRCGLSTGPVGRPHCGTGDGDIGLGAKRDATSTRASMWVHVPTSASISSCRFPTRVLVGARLTWRCTGEEETSVRALTVAWVGASGSTASGCQIGSEMSMAGERRRRR</sequence>
<dbReference type="AlphaFoldDB" id="A0A166NFW1"/>
<organism evidence="1 2">
    <name type="scientific">Exidia glandulosa HHB12029</name>
    <dbReference type="NCBI Taxonomy" id="1314781"/>
    <lineage>
        <taxon>Eukaryota</taxon>
        <taxon>Fungi</taxon>
        <taxon>Dikarya</taxon>
        <taxon>Basidiomycota</taxon>
        <taxon>Agaricomycotina</taxon>
        <taxon>Agaricomycetes</taxon>
        <taxon>Auriculariales</taxon>
        <taxon>Exidiaceae</taxon>
        <taxon>Exidia</taxon>
    </lineage>
</organism>
<name>A0A166NFW1_EXIGL</name>